<dbReference type="GO" id="GO:0005506">
    <property type="term" value="F:iron ion binding"/>
    <property type="evidence" value="ECO:0007669"/>
    <property type="project" value="InterPro"/>
</dbReference>
<dbReference type="EMBL" id="KZ678464">
    <property type="protein sequence ID" value="PSR83219.1"/>
    <property type="molecule type" value="Genomic_DNA"/>
</dbReference>
<accession>A0A2T3A5F2</accession>
<organism evidence="8 9">
    <name type="scientific">Coniella lustricola</name>
    <dbReference type="NCBI Taxonomy" id="2025994"/>
    <lineage>
        <taxon>Eukaryota</taxon>
        <taxon>Fungi</taxon>
        <taxon>Dikarya</taxon>
        <taxon>Ascomycota</taxon>
        <taxon>Pezizomycotina</taxon>
        <taxon>Sordariomycetes</taxon>
        <taxon>Sordariomycetidae</taxon>
        <taxon>Diaporthales</taxon>
        <taxon>Schizoparmaceae</taxon>
        <taxon>Coniella</taxon>
    </lineage>
</organism>
<dbReference type="Proteomes" id="UP000241462">
    <property type="component" value="Unassembled WGS sequence"/>
</dbReference>
<keyword evidence="7" id="KW-0472">Membrane</keyword>
<proteinExistence type="inferred from homology"/>
<evidence type="ECO:0000256" key="6">
    <source>
        <dbReference type="PIRSR" id="PIRSR602401-1"/>
    </source>
</evidence>
<evidence type="ECO:0000256" key="1">
    <source>
        <dbReference type="ARBA" id="ARBA00001971"/>
    </source>
</evidence>
<sequence length="532" mass="60244">MFTWLSVVFWHGAWVALSSTVSATVWLASILVLSLLAVAIYRLALHPLARVPGPRLAAVSSCWYAYQVRNGRMLRLGKTLHRQYGPVVRVAPNEVWCASKDAYKVIYSPTAGYEKSEFYLATSLLKPSLSWDLALEVPDTLDLLAERDMKRYRLQRRLIGPVYHINNLRRHEHSVDLVLERAIAQLHTLQGAEVDLKEWMHIIVVECLSAVSLSWSPGYLKDKSDGASGKHAYMGWRRKSVFGLFPAMVILESLSKSAGRAFATLWQVTYHTPKKGFKPFFPAVQRKISQRVKVALWGKPQKDERQDIVADLIQLHKDRPEFNEQYLRRMAITNFGAGHETLTSTLISAFAMIGSHDGVQSHIANELQSVSKTIQYESAMQLSFTQASIKEAQRLYPVIGMSLPRKVPEGDGIELHRLHLPPGTIIGCSPVSLHRDTDIFGPDAEVYRPQRWLQADQRKDMDRYNLIYGGGSRICPGKQLAEMLVSKIVPTLFKHFQVEINLPSEEEMPYYFMAMLTGVKARFVARADVLRS</sequence>
<dbReference type="InterPro" id="IPR036396">
    <property type="entry name" value="Cyt_P450_sf"/>
</dbReference>
<dbReference type="PRINTS" id="PR00463">
    <property type="entry name" value="EP450I"/>
</dbReference>
<dbReference type="OrthoDB" id="3934656at2759"/>
<keyword evidence="5 6" id="KW-0408">Iron</keyword>
<evidence type="ECO:0000313" key="9">
    <source>
        <dbReference type="Proteomes" id="UP000241462"/>
    </source>
</evidence>
<keyword evidence="7" id="KW-1133">Transmembrane helix</keyword>
<keyword evidence="3 6" id="KW-0349">Heme</keyword>
<keyword evidence="4 6" id="KW-0479">Metal-binding</keyword>
<dbReference type="SUPFAM" id="SSF48264">
    <property type="entry name" value="Cytochrome P450"/>
    <property type="match status" value="1"/>
</dbReference>
<dbReference type="InParanoid" id="A0A2T3A5F2"/>
<dbReference type="InterPro" id="IPR002401">
    <property type="entry name" value="Cyt_P450_E_grp-I"/>
</dbReference>
<dbReference type="GO" id="GO:0016705">
    <property type="term" value="F:oxidoreductase activity, acting on paired donors, with incorporation or reduction of molecular oxygen"/>
    <property type="evidence" value="ECO:0007669"/>
    <property type="project" value="InterPro"/>
</dbReference>
<dbReference type="PANTHER" id="PTHR24305:SF232">
    <property type="entry name" value="P450, PUTATIVE (EUROFUNG)-RELATED"/>
    <property type="match status" value="1"/>
</dbReference>
<feature type="transmembrane region" description="Helical" evidence="7">
    <location>
        <begin position="25"/>
        <end position="45"/>
    </location>
</feature>
<dbReference type="PANTHER" id="PTHR24305">
    <property type="entry name" value="CYTOCHROME P450"/>
    <property type="match status" value="1"/>
</dbReference>
<dbReference type="AlphaFoldDB" id="A0A2T3A5F2"/>
<dbReference type="InterPro" id="IPR050121">
    <property type="entry name" value="Cytochrome_P450_monoxygenase"/>
</dbReference>
<comment type="similarity">
    <text evidence="2">Belongs to the cytochrome P450 family.</text>
</comment>
<dbReference type="PRINTS" id="PR00385">
    <property type="entry name" value="P450"/>
</dbReference>
<dbReference type="GO" id="GO:0004497">
    <property type="term" value="F:monooxygenase activity"/>
    <property type="evidence" value="ECO:0007669"/>
    <property type="project" value="InterPro"/>
</dbReference>
<keyword evidence="9" id="KW-1185">Reference proteome</keyword>
<feature type="binding site" description="axial binding residue" evidence="6">
    <location>
        <position position="475"/>
    </location>
    <ligand>
        <name>heme</name>
        <dbReference type="ChEBI" id="CHEBI:30413"/>
    </ligand>
    <ligandPart>
        <name>Fe</name>
        <dbReference type="ChEBI" id="CHEBI:18248"/>
    </ligandPart>
</feature>
<evidence type="ECO:0000256" key="2">
    <source>
        <dbReference type="ARBA" id="ARBA00010617"/>
    </source>
</evidence>
<dbReference type="STRING" id="2025994.A0A2T3A5F2"/>
<evidence type="ECO:0000256" key="7">
    <source>
        <dbReference type="SAM" id="Phobius"/>
    </source>
</evidence>
<reference evidence="8 9" key="1">
    <citation type="journal article" date="2018" name="Mycol. Prog.">
        <title>Coniella lustricola, a new species from submerged detritus.</title>
        <authorList>
            <person name="Raudabaugh D.B."/>
            <person name="Iturriaga T."/>
            <person name="Carver A."/>
            <person name="Mondo S."/>
            <person name="Pangilinan J."/>
            <person name="Lipzen A."/>
            <person name="He G."/>
            <person name="Amirebrahimi M."/>
            <person name="Grigoriev I.V."/>
            <person name="Miller A.N."/>
        </authorList>
    </citation>
    <scope>NUCLEOTIDE SEQUENCE [LARGE SCALE GENOMIC DNA]</scope>
    <source>
        <strain evidence="8 9">B22-T-1</strain>
    </source>
</reference>
<evidence type="ECO:0000313" key="8">
    <source>
        <dbReference type="EMBL" id="PSR83219.1"/>
    </source>
</evidence>
<keyword evidence="7" id="KW-0812">Transmembrane</keyword>
<protein>
    <submittedName>
        <fullName evidence="8">Cytochrome P450</fullName>
    </submittedName>
</protein>
<evidence type="ECO:0000256" key="4">
    <source>
        <dbReference type="ARBA" id="ARBA00022723"/>
    </source>
</evidence>
<gene>
    <name evidence="8" type="ORF">BD289DRAFT_370362</name>
</gene>
<evidence type="ECO:0000256" key="5">
    <source>
        <dbReference type="ARBA" id="ARBA00023004"/>
    </source>
</evidence>
<dbReference type="Pfam" id="PF00067">
    <property type="entry name" value="p450"/>
    <property type="match status" value="1"/>
</dbReference>
<evidence type="ECO:0000256" key="3">
    <source>
        <dbReference type="ARBA" id="ARBA00022617"/>
    </source>
</evidence>
<dbReference type="Gene3D" id="1.10.630.10">
    <property type="entry name" value="Cytochrome P450"/>
    <property type="match status" value="1"/>
</dbReference>
<name>A0A2T3A5F2_9PEZI</name>
<dbReference type="GO" id="GO:0020037">
    <property type="term" value="F:heme binding"/>
    <property type="evidence" value="ECO:0007669"/>
    <property type="project" value="InterPro"/>
</dbReference>
<dbReference type="InterPro" id="IPR001128">
    <property type="entry name" value="Cyt_P450"/>
</dbReference>
<comment type="cofactor">
    <cofactor evidence="1 6">
        <name>heme</name>
        <dbReference type="ChEBI" id="CHEBI:30413"/>
    </cofactor>
</comment>